<dbReference type="Proteomes" id="UP000438476">
    <property type="component" value="Unassembled WGS sequence"/>
</dbReference>
<organism evidence="2 3">
    <name type="scientific">Altericroceibacterium endophyticum</name>
    <dbReference type="NCBI Taxonomy" id="1808508"/>
    <lineage>
        <taxon>Bacteria</taxon>
        <taxon>Pseudomonadati</taxon>
        <taxon>Pseudomonadota</taxon>
        <taxon>Alphaproteobacteria</taxon>
        <taxon>Sphingomonadales</taxon>
        <taxon>Erythrobacteraceae</taxon>
        <taxon>Altericroceibacterium</taxon>
    </lineage>
</organism>
<dbReference type="PANTHER" id="PTHR34310">
    <property type="entry name" value="DUF427 DOMAIN PROTEIN (AFU_ORTHOLOGUE AFUA_3G02220)"/>
    <property type="match status" value="1"/>
</dbReference>
<name>A0A6I4TB49_9SPHN</name>
<dbReference type="PANTHER" id="PTHR34310:SF5">
    <property type="entry name" value="DUF427 DOMAIN PROTEIN (AFU_ORTHOLOGUE AFUA_3G02220)"/>
    <property type="match status" value="1"/>
</dbReference>
<sequence length="94" mass="10475">MQAIWNDQVIAHSDDTVVIEGNHYFPAEDVDPSVLLKSDTTTSCAWKGEAHYYTVEVDGERLSDAAWYYPEPSAKAANIRGRIAFGADIEIIEE</sequence>
<proteinExistence type="predicted"/>
<dbReference type="EMBL" id="WTYT01000006">
    <property type="protein sequence ID" value="MXO66965.1"/>
    <property type="molecule type" value="Genomic_DNA"/>
</dbReference>
<evidence type="ECO:0000259" key="1">
    <source>
        <dbReference type="Pfam" id="PF04248"/>
    </source>
</evidence>
<dbReference type="Pfam" id="PF04248">
    <property type="entry name" value="NTP_transf_9"/>
    <property type="match status" value="1"/>
</dbReference>
<evidence type="ECO:0000313" key="3">
    <source>
        <dbReference type="Proteomes" id="UP000438476"/>
    </source>
</evidence>
<reference evidence="2 3" key="1">
    <citation type="submission" date="2019-12" db="EMBL/GenBank/DDBJ databases">
        <title>Genomic-based taxomic classification of the family Erythrobacteraceae.</title>
        <authorList>
            <person name="Xu L."/>
        </authorList>
    </citation>
    <scope>NUCLEOTIDE SEQUENCE [LARGE SCALE GENOMIC DNA]</scope>
    <source>
        <strain evidence="2 3">LMG 29518</strain>
    </source>
</reference>
<dbReference type="AlphaFoldDB" id="A0A6I4TB49"/>
<keyword evidence="3" id="KW-1185">Reference proteome</keyword>
<gene>
    <name evidence="2" type="ORF">GRI91_14460</name>
</gene>
<feature type="domain" description="DUF427" evidence="1">
    <location>
        <begin position="1"/>
        <end position="86"/>
    </location>
</feature>
<protein>
    <submittedName>
        <fullName evidence="2">DUF427 domain-containing protein</fullName>
    </submittedName>
</protein>
<dbReference type="InterPro" id="IPR007361">
    <property type="entry name" value="DUF427"/>
</dbReference>
<evidence type="ECO:0000313" key="2">
    <source>
        <dbReference type="EMBL" id="MXO66965.1"/>
    </source>
</evidence>
<comment type="caution">
    <text evidence="2">The sequence shown here is derived from an EMBL/GenBank/DDBJ whole genome shotgun (WGS) entry which is preliminary data.</text>
</comment>
<dbReference type="Gene3D" id="2.170.150.40">
    <property type="entry name" value="Domain of unknown function (DUF427)"/>
    <property type="match status" value="1"/>
</dbReference>
<dbReference type="OrthoDB" id="9815163at2"/>
<accession>A0A6I4TB49</accession>
<dbReference type="InterPro" id="IPR038694">
    <property type="entry name" value="DUF427_sf"/>
</dbReference>